<protein>
    <submittedName>
        <fullName evidence="9">UIT1 family transporter</fullName>
    </submittedName>
</protein>
<comment type="caution">
    <text evidence="9">The sequence shown here is derived from an EMBL/GenBank/DDBJ whole genome shotgun (WGS) entry which is preliminary data.</text>
</comment>
<name>A0AB73T8E7_9FIRM</name>
<dbReference type="Pfam" id="PF03600">
    <property type="entry name" value="CitMHS"/>
    <property type="match status" value="1"/>
</dbReference>
<feature type="transmembrane region" description="Helical" evidence="6">
    <location>
        <begin position="224"/>
        <end position="244"/>
    </location>
</feature>
<keyword evidence="2" id="KW-0813">Transport</keyword>
<sequence length="433" mass="45924">MLAMWLCLIAIVVSIVIGWKFKQNTGIIAMVCAFVIGIGVMGMKAGDIINFWPTTIVFYLISISLFFTYANDNGTMDVLGHKILYALNGNAKLIPLAIFLVSLVVGGLGAGASTPVIVGPFLFLIGLSANVNPVLIAVCIGYGNTIGSGNIYNGYGGMISKSLIEACNYSASEVNAAGNFVWLNSCIAFILSVVIFYIFYKGYKAKRVAVEKPEAFNPLQKKTMVIVLIAFAFMVVPALLNAWVKNDVVAAVANFCQPQVIMFIGALVCVLMKIGDEKKVIKSIPINTIVMIVGVYTLICVAKEAGLVDAMASLLSGTIPKFLVPAFLILFAAFLSFFSSCTSTVMPLMYPLVPGLAASLGLNPVMLFACIYIGGLSTAMSPFSTGGALTIASCADKDVKENVLPNGMIVASLVIPLICAVLATIGVFSFFHI</sequence>
<feature type="transmembrane region" description="Helical" evidence="6">
    <location>
        <begin position="352"/>
        <end position="374"/>
    </location>
</feature>
<dbReference type="AlphaFoldDB" id="A0AB73T8E7"/>
<accession>A0AB73T8E7</accession>
<feature type="transmembrane region" description="Helical" evidence="6">
    <location>
        <begin position="284"/>
        <end position="302"/>
    </location>
</feature>
<evidence type="ECO:0000256" key="2">
    <source>
        <dbReference type="ARBA" id="ARBA00022448"/>
    </source>
</evidence>
<keyword evidence="5 6" id="KW-0472">Membrane</keyword>
<evidence type="ECO:0000256" key="6">
    <source>
        <dbReference type="SAM" id="Phobius"/>
    </source>
</evidence>
<evidence type="ECO:0000259" key="8">
    <source>
        <dbReference type="Pfam" id="PF07158"/>
    </source>
</evidence>
<evidence type="ECO:0000256" key="5">
    <source>
        <dbReference type="ARBA" id="ARBA00023136"/>
    </source>
</evidence>
<feature type="transmembrane region" description="Helical" evidence="6">
    <location>
        <begin position="322"/>
        <end position="340"/>
    </location>
</feature>
<evidence type="ECO:0000256" key="3">
    <source>
        <dbReference type="ARBA" id="ARBA00022692"/>
    </source>
</evidence>
<gene>
    <name evidence="9" type="ORF">C7383_102325</name>
</gene>
<feature type="transmembrane region" description="Helical" evidence="6">
    <location>
        <begin position="250"/>
        <end position="272"/>
    </location>
</feature>
<dbReference type="EMBL" id="QGGY01000002">
    <property type="protein sequence ID" value="PWJ78189.1"/>
    <property type="molecule type" value="Genomic_DNA"/>
</dbReference>
<feature type="domain" description="Citrate transporter-like" evidence="7">
    <location>
        <begin position="260"/>
        <end position="428"/>
    </location>
</feature>
<dbReference type="InterPro" id="IPR009827">
    <property type="entry name" value="MatC_N"/>
</dbReference>
<evidence type="ECO:0000313" key="10">
    <source>
        <dbReference type="Proteomes" id="UP000245412"/>
    </source>
</evidence>
<dbReference type="RefSeq" id="WP_109625120.1">
    <property type="nucleotide sequence ID" value="NZ_JANKBI010000005.1"/>
</dbReference>
<keyword evidence="4 6" id="KW-1133">Transmembrane helix</keyword>
<evidence type="ECO:0000259" key="7">
    <source>
        <dbReference type="Pfam" id="PF03600"/>
    </source>
</evidence>
<dbReference type="Proteomes" id="UP000245412">
    <property type="component" value="Unassembled WGS sequence"/>
</dbReference>
<evidence type="ECO:0000313" key="9">
    <source>
        <dbReference type="EMBL" id="PWJ78189.1"/>
    </source>
</evidence>
<evidence type="ECO:0000256" key="1">
    <source>
        <dbReference type="ARBA" id="ARBA00004141"/>
    </source>
</evidence>
<keyword evidence="10" id="KW-1185">Reference proteome</keyword>
<feature type="transmembrane region" description="Helical" evidence="6">
    <location>
        <begin position="180"/>
        <end position="203"/>
    </location>
</feature>
<dbReference type="Pfam" id="PF07158">
    <property type="entry name" value="MatC_N"/>
    <property type="match status" value="1"/>
</dbReference>
<comment type="subcellular location">
    <subcellularLocation>
        <location evidence="1">Membrane</location>
        <topology evidence="1">Multi-pass membrane protein</topology>
    </subcellularLocation>
</comment>
<proteinExistence type="predicted"/>
<evidence type="ECO:0000256" key="4">
    <source>
        <dbReference type="ARBA" id="ARBA00022989"/>
    </source>
</evidence>
<dbReference type="GO" id="GO:0055085">
    <property type="term" value="P:transmembrane transport"/>
    <property type="evidence" value="ECO:0007669"/>
    <property type="project" value="InterPro"/>
</dbReference>
<feature type="transmembrane region" description="Helical" evidence="6">
    <location>
        <begin position="28"/>
        <end position="44"/>
    </location>
</feature>
<feature type="transmembrane region" description="Helical" evidence="6">
    <location>
        <begin position="51"/>
        <end position="70"/>
    </location>
</feature>
<dbReference type="GO" id="GO:0016020">
    <property type="term" value="C:membrane"/>
    <property type="evidence" value="ECO:0007669"/>
    <property type="project" value="UniProtKB-SubCell"/>
</dbReference>
<keyword evidence="3 6" id="KW-0812">Transmembrane</keyword>
<reference evidence="9 10" key="1">
    <citation type="submission" date="2018-05" db="EMBL/GenBank/DDBJ databases">
        <authorList>
            <person name="Goeker M."/>
            <person name="Huntemann M."/>
            <person name="Clum A."/>
            <person name="Pillay M."/>
            <person name="Palaniappan K."/>
            <person name="Varghese N."/>
            <person name="Mikhailova N."/>
            <person name="Stamatis D."/>
            <person name="Reddy T."/>
            <person name="Daum C."/>
            <person name="Shapiro N."/>
            <person name="Ivanova N."/>
            <person name="Kyrpides N."/>
            <person name="Woyke T."/>
        </authorList>
    </citation>
    <scope>NUCLEOTIDE SEQUENCE [LARGE SCALE GENOMIC DNA]</scope>
    <source>
        <strain evidence="9 10">DSM 26524</strain>
    </source>
</reference>
<feature type="transmembrane region" description="Helical" evidence="6">
    <location>
        <begin position="408"/>
        <end position="431"/>
    </location>
</feature>
<dbReference type="InterPro" id="IPR004680">
    <property type="entry name" value="Cit_transptr-like_dom"/>
</dbReference>
<organism evidence="9 10">
    <name type="scientific">Murimonas intestini</name>
    <dbReference type="NCBI Taxonomy" id="1337051"/>
    <lineage>
        <taxon>Bacteria</taxon>
        <taxon>Bacillati</taxon>
        <taxon>Bacillota</taxon>
        <taxon>Clostridia</taxon>
        <taxon>Lachnospirales</taxon>
        <taxon>Lachnospiraceae</taxon>
        <taxon>Murimonas</taxon>
    </lineage>
</organism>
<feature type="domain" description="Dicarboxylate carrier MatC N-terminal" evidence="8">
    <location>
        <begin position="7"/>
        <end position="147"/>
    </location>
</feature>
<feature type="transmembrane region" description="Helical" evidence="6">
    <location>
        <begin position="90"/>
        <end position="109"/>
    </location>
</feature>